<keyword evidence="1" id="KW-0863">Zinc-finger</keyword>
<evidence type="ECO:0000313" key="4">
    <source>
        <dbReference type="EnsemblMetazoa" id="AALFPA23_022004.P32580"/>
    </source>
</evidence>
<dbReference type="InterPro" id="IPR012934">
    <property type="entry name" value="Znf_AD"/>
</dbReference>
<feature type="domain" description="C2H2-type" evidence="3">
    <location>
        <begin position="217"/>
        <end position="246"/>
    </location>
</feature>
<dbReference type="Gene3D" id="3.30.160.60">
    <property type="entry name" value="Classic Zinc Finger"/>
    <property type="match status" value="1"/>
</dbReference>
<dbReference type="GeneID" id="134283961"/>
<sequence>MENTCNFCASQDASVVKLDEDYSTEKLSTIRIATRHLWFTHDELKSFYICDPCRNKLLEFHHFYNQVRKLYSAESAVDKGKLESVSIATTTTVEEIELKPAAVEPEPVEDHVEHISGDDDQQSMDTSESGNHPKEKLPKDPPSKTEYLPTITDEDIRIFCQMACHICSEEFDYFVDLKHHCTQEHSSKCYVYCCNNRFDDMFRLKEHILVHLKPDTFRCERCDKNFTSKRSLLRHLRCTAHLNTEDL</sequence>
<dbReference type="RefSeq" id="XP_062711792.1">
    <property type="nucleotide sequence ID" value="XM_062855808.1"/>
</dbReference>
<organism evidence="4 5">
    <name type="scientific">Aedes albopictus</name>
    <name type="common">Asian tiger mosquito</name>
    <name type="synonym">Stegomyia albopicta</name>
    <dbReference type="NCBI Taxonomy" id="7160"/>
    <lineage>
        <taxon>Eukaryota</taxon>
        <taxon>Metazoa</taxon>
        <taxon>Ecdysozoa</taxon>
        <taxon>Arthropoda</taxon>
        <taxon>Hexapoda</taxon>
        <taxon>Insecta</taxon>
        <taxon>Pterygota</taxon>
        <taxon>Neoptera</taxon>
        <taxon>Endopterygota</taxon>
        <taxon>Diptera</taxon>
        <taxon>Nematocera</taxon>
        <taxon>Culicoidea</taxon>
        <taxon>Culicidae</taxon>
        <taxon>Culicinae</taxon>
        <taxon>Aedini</taxon>
        <taxon>Aedes</taxon>
        <taxon>Stegomyia</taxon>
    </lineage>
</organism>
<name>A0ABM1ZVB5_AEDAL</name>
<evidence type="ECO:0000259" key="3">
    <source>
        <dbReference type="PROSITE" id="PS50157"/>
    </source>
</evidence>
<dbReference type="EnsemblMetazoa" id="AALFPA23_022004.R32580">
    <property type="protein sequence ID" value="AALFPA23_022004.P32580"/>
    <property type="gene ID" value="AALFPA23_022004"/>
</dbReference>
<keyword evidence="1" id="KW-0862">Zinc</keyword>
<evidence type="ECO:0000256" key="2">
    <source>
        <dbReference type="SAM" id="MobiDB-lite"/>
    </source>
</evidence>
<evidence type="ECO:0000313" key="5">
    <source>
        <dbReference type="Proteomes" id="UP000069940"/>
    </source>
</evidence>
<dbReference type="InterPro" id="IPR036236">
    <property type="entry name" value="Znf_C2H2_sf"/>
</dbReference>
<feature type="compositionally biased region" description="Basic and acidic residues" evidence="2">
    <location>
        <begin position="131"/>
        <end position="143"/>
    </location>
</feature>
<dbReference type="SUPFAM" id="SSF57716">
    <property type="entry name" value="Glucocorticoid receptor-like (DNA-binding domain)"/>
    <property type="match status" value="1"/>
</dbReference>
<dbReference type="SUPFAM" id="SSF57667">
    <property type="entry name" value="beta-beta-alpha zinc fingers"/>
    <property type="match status" value="1"/>
</dbReference>
<dbReference type="EnsemblMetazoa" id="AALFPA23_022004.R32579">
    <property type="protein sequence ID" value="AALFPA23_022004.P32579"/>
    <property type="gene ID" value="AALFPA23_022004"/>
</dbReference>
<evidence type="ECO:0000256" key="1">
    <source>
        <dbReference type="PROSITE-ProRule" id="PRU00042"/>
    </source>
</evidence>
<proteinExistence type="predicted"/>
<feature type="region of interest" description="Disordered" evidence="2">
    <location>
        <begin position="100"/>
        <end position="146"/>
    </location>
</feature>
<protein>
    <recommendedName>
        <fullName evidence="3">C2H2-type domain-containing protein</fullName>
    </recommendedName>
</protein>
<reference evidence="4" key="2">
    <citation type="submission" date="2025-05" db="UniProtKB">
        <authorList>
            <consortium name="EnsemblMetazoa"/>
        </authorList>
    </citation>
    <scope>IDENTIFICATION</scope>
    <source>
        <strain evidence="4">Foshan</strain>
    </source>
</reference>
<dbReference type="PROSITE" id="PS00028">
    <property type="entry name" value="ZINC_FINGER_C2H2_1"/>
    <property type="match status" value="2"/>
</dbReference>
<dbReference type="Proteomes" id="UP000069940">
    <property type="component" value="Unassembled WGS sequence"/>
</dbReference>
<keyword evidence="1" id="KW-0479">Metal-binding</keyword>
<dbReference type="SMART" id="SM00868">
    <property type="entry name" value="zf-AD"/>
    <property type="match status" value="1"/>
</dbReference>
<dbReference type="Gene3D" id="3.40.1800.20">
    <property type="match status" value="1"/>
</dbReference>
<reference evidence="5" key="1">
    <citation type="journal article" date="2015" name="Proc. Natl. Acad. Sci. U.S.A.">
        <title>Genome sequence of the Asian Tiger mosquito, Aedes albopictus, reveals insights into its biology, genetics, and evolution.</title>
        <authorList>
            <person name="Chen X.G."/>
            <person name="Jiang X."/>
            <person name="Gu J."/>
            <person name="Xu M."/>
            <person name="Wu Y."/>
            <person name="Deng Y."/>
            <person name="Zhang C."/>
            <person name="Bonizzoni M."/>
            <person name="Dermauw W."/>
            <person name="Vontas J."/>
            <person name="Armbruster P."/>
            <person name="Huang X."/>
            <person name="Yang Y."/>
            <person name="Zhang H."/>
            <person name="He W."/>
            <person name="Peng H."/>
            <person name="Liu Y."/>
            <person name="Wu K."/>
            <person name="Chen J."/>
            <person name="Lirakis M."/>
            <person name="Topalis P."/>
            <person name="Van Leeuwen T."/>
            <person name="Hall A.B."/>
            <person name="Jiang X."/>
            <person name="Thorpe C."/>
            <person name="Mueller R.L."/>
            <person name="Sun C."/>
            <person name="Waterhouse R.M."/>
            <person name="Yan G."/>
            <person name="Tu Z.J."/>
            <person name="Fang X."/>
            <person name="James A.A."/>
        </authorList>
    </citation>
    <scope>NUCLEOTIDE SEQUENCE [LARGE SCALE GENOMIC DNA]</scope>
    <source>
        <strain evidence="5">Foshan</strain>
    </source>
</reference>
<dbReference type="PROSITE" id="PS50157">
    <property type="entry name" value="ZINC_FINGER_C2H2_2"/>
    <property type="match status" value="1"/>
</dbReference>
<dbReference type="RefSeq" id="XP_062711791.1">
    <property type="nucleotide sequence ID" value="XM_062855807.1"/>
</dbReference>
<dbReference type="InterPro" id="IPR013087">
    <property type="entry name" value="Znf_C2H2_type"/>
</dbReference>
<dbReference type="SMART" id="SM00355">
    <property type="entry name" value="ZnF_C2H2"/>
    <property type="match status" value="3"/>
</dbReference>
<accession>A0ABM1ZVB5</accession>
<feature type="compositionally biased region" description="Basic and acidic residues" evidence="2">
    <location>
        <begin position="108"/>
        <end position="117"/>
    </location>
</feature>
<keyword evidence="5" id="KW-1185">Reference proteome</keyword>